<evidence type="ECO:0000313" key="7">
    <source>
        <dbReference type="Proteomes" id="UP000760407"/>
    </source>
</evidence>
<keyword evidence="2" id="KW-0813">Transport</keyword>
<proteinExistence type="inferred from homology"/>
<dbReference type="EMBL" id="JACTSG010000001">
    <property type="protein sequence ID" value="MBK2301419.1"/>
    <property type="molecule type" value="Genomic_DNA"/>
</dbReference>
<comment type="similarity">
    <text evidence="1">Belongs to the ABC transporter superfamily.</text>
</comment>
<gene>
    <name evidence="6" type="ORF">IBE52_00660</name>
</gene>
<sequence>MKRNIAIKLTNVSKYYKIYDSARDRVKEAFSLSRKKYSKDFCAVKDVNLEINKGEVLGIFGLNGAGKSTLLKIIAGVVTPTSGRVNVNGQINAMLEITGSVNPELTGAQNIKYSLDLNKVNENERDQITREIIEFAEIGDYINQPVKNYSSGMTARLGFGIATAIKPEILIVDEVLAVGDAIFQNKCFVKIRQLLKGGTTVVFVSHNVSLMVEFCSRAIFLHNRQILLDDEPKRVAHYYQKALFSDDKERVIREIQILNGDIVEEADSDVKDNFGRDLDNLLVSDLCIYDMSNNATSFLETGYEYILSMDVKFLNDYNKVKVDFDAQDITGKTLTLFNSFSEGNILEGIKSGDVFNISNIFKCVVYKGQYTIRVSFTDISDKRFDTLIESNKIEIKFEVGVLEQENVLKIQKHR</sequence>
<keyword evidence="3" id="KW-0547">Nucleotide-binding</keyword>
<dbReference type="Pfam" id="PF00005">
    <property type="entry name" value="ABC_tran"/>
    <property type="match status" value="1"/>
</dbReference>
<dbReference type="Pfam" id="PF14524">
    <property type="entry name" value="Wzt_C"/>
    <property type="match status" value="1"/>
</dbReference>
<dbReference type="GO" id="GO:0005524">
    <property type="term" value="F:ATP binding"/>
    <property type="evidence" value="ECO:0007669"/>
    <property type="project" value="UniProtKB-KW"/>
</dbReference>
<feature type="domain" description="ABC transporter" evidence="5">
    <location>
        <begin position="7"/>
        <end position="248"/>
    </location>
</feature>
<dbReference type="Proteomes" id="UP000760407">
    <property type="component" value="Unassembled WGS sequence"/>
</dbReference>
<dbReference type="PANTHER" id="PTHR46743">
    <property type="entry name" value="TEICHOIC ACIDS EXPORT ATP-BINDING PROTEIN TAGH"/>
    <property type="match status" value="1"/>
</dbReference>
<dbReference type="SUPFAM" id="SSF52540">
    <property type="entry name" value="P-loop containing nucleoside triphosphate hydrolases"/>
    <property type="match status" value="1"/>
</dbReference>
<evidence type="ECO:0000256" key="3">
    <source>
        <dbReference type="ARBA" id="ARBA00022741"/>
    </source>
</evidence>
<dbReference type="InterPro" id="IPR003439">
    <property type="entry name" value="ABC_transporter-like_ATP-bd"/>
</dbReference>
<dbReference type="PANTHER" id="PTHR46743:SF2">
    <property type="entry name" value="TEICHOIC ACIDS EXPORT ATP-BINDING PROTEIN TAGH"/>
    <property type="match status" value="1"/>
</dbReference>
<name>A0ABS1GA46_9GAMM</name>
<evidence type="ECO:0000256" key="4">
    <source>
        <dbReference type="ARBA" id="ARBA00022840"/>
    </source>
</evidence>
<evidence type="ECO:0000259" key="5">
    <source>
        <dbReference type="PROSITE" id="PS50893"/>
    </source>
</evidence>
<dbReference type="CDD" id="cd03220">
    <property type="entry name" value="ABC_KpsT_Wzt"/>
    <property type="match status" value="1"/>
</dbReference>
<accession>A0ABS1GA46</accession>
<keyword evidence="4 6" id="KW-0067">ATP-binding</keyword>
<comment type="caution">
    <text evidence="6">The sequence shown here is derived from an EMBL/GenBank/DDBJ whole genome shotgun (WGS) entry which is preliminary data.</text>
</comment>
<dbReference type="Gene3D" id="2.70.50.60">
    <property type="entry name" value="abc- transporter (atp binding component) like domain"/>
    <property type="match status" value="1"/>
</dbReference>
<dbReference type="InterPro" id="IPR029439">
    <property type="entry name" value="Wzt_C"/>
</dbReference>
<dbReference type="InterPro" id="IPR015860">
    <property type="entry name" value="ABC_transpr_TagH-like"/>
</dbReference>
<dbReference type="PROSITE" id="PS50893">
    <property type="entry name" value="ABC_TRANSPORTER_2"/>
    <property type="match status" value="1"/>
</dbReference>
<dbReference type="InterPro" id="IPR050683">
    <property type="entry name" value="Bact_Polysacc_Export_ATP-bd"/>
</dbReference>
<dbReference type="RefSeq" id="WP_200151246.1">
    <property type="nucleotide sequence ID" value="NZ_JACTRU010000005.1"/>
</dbReference>
<reference evidence="6 7" key="1">
    <citation type="submission" date="2020-08" db="EMBL/GenBank/DDBJ databases">
        <title>Comparative genomics of Francisella species.</title>
        <authorList>
            <person name="Sahl J."/>
            <person name="Sjodin A."/>
            <person name="Wagner D."/>
            <person name="Forsman M."/>
        </authorList>
    </citation>
    <scope>NUCLEOTIDE SEQUENCE [LARGE SCALE GENOMIC DNA]</scope>
    <source>
        <strain evidence="6 7">F1093</strain>
    </source>
</reference>
<keyword evidence="7" id="KW-1185">Reference proteome</keyword>
<dbReference type="Gene3D" id="3.40.50.300">
    <property type="entry name" value="P-loop containing nucleotide triphosphate hydrolases"/>
    <property type="match status" value="1"/>
</dbReference>
<dbReference type="InterPro" id="IPR003593">
    <property type="entry name" value="AAA+_ATPase"/>
</dbReference>
<organism evidence="6 7">
    <name type="scientific">Francisella philomiragia</name>
    <dbReference type="NCBI Taxonomy" id="28110"/>
    <lineage>
        <taxon>Bacteria</taxon>
        <taxon>Pseudomonadati</taxon>
        <taxon>Pseudomonadota</taxon>
        <taxon>Gammaproteobacteria</taxon>
        <taxon>Thiotrichales</taxon>
        <taxon>Francisellaceae</taxon>
        <taxon>Francisella</taxon>
    </lineage>
</organism>
<evidence type="ECO:0000256" key="1">
    <source>
        <dbReference type="ARBA" id="ARBA00005417"/>
    </source>
</evidence>
<evidence type="ECO:0000256" key="2">
    <source>
        <dbReference type="ARBA" id="ARBA00022448"/>
    </source>
</evidence>
<dbReference type="SMART" id="SM00382">
    <property type="entry name" value="AAA"/>
    <property type="match status" value="1"/>
</dbReference>
<dbReference type="InterPro" id="IPR027417">
    <property type="entry name" value="P-loop_NTPase"/>
</dbReference>
<evidence type="ECO:0000313" key="6">
    <source>
        <dbReference type="EMBL" id="MBK2301419.1"/>
    </source>
</evidence>
<protein>
    <submittedName>
        <fullName evidence="6">ABC transporter ATP-binding protein</fullName>
    </submittedName>
</protein>